<feature type="non-terminal residue" evidence="2">
    <location>
        <position position="294"/>
    </location>
</feature>
<feature type="domain" description="Peptidase M16 C-terminal" evidence="1">
    <location>
        <begin position="31"/>
        <end position="207"/>
    </location>
</feature>
<feature type="non-terminal residue" evidence="2">
    <location>
        <position position="1"/>
    </location>
</feature>
<name>X0TVH8_9ZZZZ</name>
<comment type="caution">
    <text evidence="2">The sequence shown here is derived from an EMBL/GenBank/DDBJ whole genome shotgun (WGS) entry which is preliminary data.</text>
</comment>
<protein>
    <recommendedName>
        <fullName evidence="1">Peptidase M16 C-terminal domain-containing protein</fullName>
    </recommendedName>
</protein>
<organism evidence="2">
    <name type="scientific">marine sediment metagenome</name>
    <dbReference type="NCBI Taxonomy" id="412755"/>
    <lineage>
        <taxon>unclassified sequences</taxon>
        <taxon>metagenomes</taxon>
        <taxon>ecological metagenomes</taxon>
    </lineage>
</organism>
<reference evidence="2" key="1">
    <citation type="journal article" date="2014" name="Front. Microbiol.">
        <title>High frequency of phylogenetically diverse reductive dehalogenase-homologous genes in deep subseafloor sedimentary metagenomes.</title>
        <authorList>
            <person name="Kawai M."/>
            <person name="Futagami T."/>
            <person name="Toyoda A."/>
            <person name="Takaki Y."/>
            <person name="Nishi S."/>
            <person name="Hori S."/>
            <person name="Arai W."/>
            <person name="Tsubouchi T."/>
            <person name="Morono Y."/>
            <person name="Uchiyama I."/>
            <person name="Ito T."/>
            <person name="Fujiyama A."/>
            <person name="Inagaki F."/>
            <person name="Takami H."/>
        </authorList>
    </citation>
    <scope>NUCLEOTIDE SEQUENCE</scope>
    <source>
        <strain evidence="2">Expedition CK06-06</strain>
    </source>
</reference>
<dbReference type="SUPFAM" id="SSF63411">
    <property type="entry name" value="LuxS/MPP-like metallohydrolase"/>
    <property type="match status" value="1"/>
</dbReference>
<dbReference type="InterPro" id="IPR007863">
    <property type="entry name" value="Peptidase_M16_C"/>
</dbReference>
<evidence type="ECO:0000313" key="2">
    <source>
        <dbReference type="EMBL" id="GAF97259.1"/>
    </source>
</evidence>
<sequence length="294" mass="34475">RPEFALKMTYTNEGLYVSEDRDLQLKNLKHFNLASIKEWVQMNYCKNNTIFIISGDFNKSKTIKQITSTLKKSALQRICNTRNYSIFKRGVDLEFVREKEKDNTTIVLSFPQHIDSPNKALFYIDFFLLFIDNGVESLLMLELREKKSLIYNTAVDSIIYSRASVLSIEISTRNSQVLKVIRETIKILKKIVRGDFTQATMNDIKRKFMVEYYQKCLNNDFYTDFYGTQLLNQLEVLDKNSKIYTYEEVANLITNLTKSQFVAFVKHILDFSNMKLAYQGKRKISLTKKGLERI</sequence>
<dbReference type="GO" id="GO:0046872">
    <property type="term" value="F:metal ion binding"/>
    <property type="evidence" value="ECO:0007669"/>
    <property type="project" value="InterPro"/>
</dbReference>
<gene>
    <name evidence="2" type="ORF">S01H1_24651</name>
</gene>
<dbReference type="Gene3D" id="3.30.830.10">
    <property type="entry name" value="Metalloenzyme, LuxS/M16 peptidase-like"/>
    <property type="match status" value="1"/>
</dbReference>
<dbReference type="AlphaFoldDB" id="X0TVH8"/>
<accession>X0TVH8</accession>
<dbReference type="EMBL" id="BARS01014829">
    <property type="protein sequence ID" value="GAF97259.1"/>
    <property type="molecule type" value="Genomic_DNA"/>
</dbReference>
<dbReference type="InterPro" id="IPR011249">
    <property type="entry name" value="Metalloenz_LuxS/M16"/>
</dbReference>
<evidence type="ECO:0000259" key="1">
    <source>
        <dbReference type="Pfam" id="PF05193"/>
    </source>
</evidence>
<dbReference type="Pfam" id="PF05193">
    <property type="entry name" value="Peptidase_M16_C"/>
    <property type="match status" value="1"/>
</dbReference>
<proteinExistence type="predicted"/>